<protein>
    <submittedName>
        <fullName evidence="6">PASTA domain-containing protein</fullName>
    </submittedName>
</protein>
<feature type="domain" description="PASTA" evidence="5">
    <location>
        <begin position="645"/>
        <end position="704"/>
    </location>
</feature>
<dbReference type="EMBL" id="JAFIDN010000010">
    <property type="protein sequence ID" value="MBP3193402.1"/>
    <property type="molecule type" value="Genomic_DNA"/>
</dbReference>
<keyword evidence="2" id="KW-0378">Hydrolase</keyword>
<dbReference type="Gene3D" id="3.30.450.330">
    <property type="match status" value="1"/>
</dbReference>
<keyword evidence="3 4" id="KW-0472">Membrane</keyword>
<evidence type="ECO:0000256" key="3">
    <source>
        <dbReference type="ARBA" id="ARBA00023136"/>
    </source>
</evidence>
<dbReference type="SUPFAM" id="SSF56601">
    <property type="entry name" value="beta-lactamase/transpeptidase-like"/>
    <property type="match status" value="1"/>
</dbReference>
<reference evidence="6" key="1">
    <citation type="submission" date="2021-02" db="EMBL/GenBank/DDBJ databases">
        <title>Natronogracilivirga saccharolytica gen. nov. sp. nov. a new anaerobic, haloalkiliphilic carbohydrate-fermenting bacterium from soda lake and proposing of Cyclonatronumiaceae fam. nov. in the phylum Balneolaeota.</title>
        <authorList>
            <person name="Zhilina T.N."/>
            <person name="Sorokin D.Y."/>
            <person name="Zavarzina D.G."/>
            <person name="Toshchakov S.V."/>
            <person name="Kublanov I.V."/>
        </authorList>
    </citation>
    <scope>NUCLEOTIDE SEQUENCE</scope>
    <source>
        <strain evidence="6">Z-1702</strain>
    </source>
</reference>
<dbReference type="Pfam" id="PF00905">
    <property type="entry name" value="Transpeptidase"/>
    <property type="match status" value="1"/>
</dbReference>
<dbReference type="Gene3D" id="3.30.10.20">
    <property type="match status" value="1"/>
</dbReference>
<dbReference type="GO" id="GO:0005886">
    <property type="term" value="C:plasma membrane"/>
    <property type="evidence" value="ECO:0007669"/>
    <property type="project" value="TreeGrafter"/>
</dbReference>
<keyword evidence="4" id="KW-0812">Transmembrane</keyword>
<dbReference type="Proteomes" id="UP000673975">
    <property type="component" value="Unassembled WGS sequence"/>
</dbReference>
<evidence type="ECO:0000256" key="2">
    <source>
        <dbReference type="ARBA" id="ARBA00022645"/>
    </source>
</evidence>
<dbReference type="Pfam" id="PF03793">
    <property type="entry name" value="PASTA"/>
    <property type="match status" value="2"/>
</dbReference>
<keyword evidence="2" id="KW-0645">Protease</keyword>
<dbReference type="PANTHER" id="PTHR30627:SF1">
    <property type="entry name" value="PEPTIDOGLYCAN D,D-TRANSPEPTIDASE FTSI"/>
    <property type="match status" value="1"/>
</dbReference>
<comment type="subcellular location">
    <subcellularLocation>
        <location evidence="1">Membrane</location>
    </subcellularLocation>
</comment>
<comment type="caution">
    <text evidence="6">The sequence shown here is derived from an EMBL/GenBank/DDBJ whole genome shotgun (WGS) entry which is preliminary data.</text>
</comment>
<feature type="domain" description="PASTA" evidence="5">
    <location>
        <begin position="579"/>
        <end position="635"/>
    </location>
</feature>
<dbReference type="RefSeq" id="WP_210512859.1">
    <property type="nucleotide sequence ID" value="NZ_JAFIDN010000010.1"/>
</dbReference>
<dbReference type="InterPro" id="IPR001460">
    <property type="entry name" value="PCN-bd_Tpept"/>
</dbReference>
<dbReference type="PROSITE" id="PS51178">
    <property type="entry name" value="PASTA"/>
    <property type="match status" value="2"/>
</dbReference>
<dbReference type="InterPro" id="IPR050515">
    <property type="entry name" value="Beta-lactam/transpept"/>
</dbReference>
<dbReference type="GO" id="GO:0071555">
    <property type="term" value="P:cell wall organization"/>
    <property type="evidence" value="ECO:0007669"/>
    <property type="project" value="TreeGrafter"/>
</dbReference>
<dbReference type="SMART" id="SM00740">
    <property type="entry name" value="PASTA"/>
    <property type="match status" value="2"/>
</dbReference>
<dbReference type="InterPro" id="IPR005543">
    <property type="entry name" value="PASTA_dom"/>
</dbReference>
<accession>A0A8J7RLA0</accession>
<evidence type="ECO:0000259" key="5">
    <source>
        <dbReference type="PROSITE" id="PS51178"/>
    </source>
</evidence>
<dbReference type="Gene3D" id="3.90.1310.10">
    <property type="entry name" value="Penicillin-binding protein 2a (Domain 2)"/>
    <property type="match status" value="1"/>
</dbReference>
<dbReference type="PANTHER" id="PTHR30627">
    <property type="entry name" value="PEPTIDOGLYCAN D,D-TRANSPEPTIDASE"/>
    <property type="match status" value="1"/>
</dbReference>
<dbReference type="SUPFAM" id="SSF56519">
    <property type="entry name" value="Penicillin binding protein dimerisation domain"/>
    <property type="match status" value="1"/>
</dbReference>
<proteinExistence type="predicted"/>
<dbReference type="SUPFAM" id="SSF54184">
    <property type="entry name" value="Penicillin-binding protein 2x (pbp-2x), c-terminal domain"/>
    <property type="match status" value="2"/>
</dbReference>
<dbReference type="InterPro" id="IPR005311">
    <property type="entry name" value="PBP_dimer"/>
</dbReference>
<dbReference type="InterPro" id="IPR036138">
    <property type="entry name" value="PBP_dimer_sf"/>
</dbReference>
<dbReference type="GO" id="GO:0008658">
    <property type="term" value="F:penicillin binding"/>
    <property type="evidence" value="ECO:0007669"/>
    <property type="project" value="InterPro"/>
</dbReference>
<dbReference type="Gene3D" id="3.40.710.10">
    <property type="entry name" value="DD-peptidase/beta-lactamase superfamily"/>
    <property type="match status" value="1"/>
</dbReference>
<dbReference type="GO" id="GO:0004180">
    <property type="term" value="F:carboxypeptidase activity"/>
    <property type="evidence" value="ECO:0007669"/>
    <property type="project" value="UniProtKB-KW"/>
</dbReference>
<dbReference type="Pfam" id="PF03717">
    <property type="entry name" value="PBP_dimer"/>
    <property type="match status" value="1"/>
</dbReference>
<dbReference type="InterPro" id="IPR012338">
    <property type="entry name" value="Beta-lactam/transpept-like"/>
</dbReference>
<organism evidence="6 7">
    <name type="scientific">Natronogracilivirga saccharolytica</name>
    <dbReference type="NCBI Taxonomy" id="2812953"/>
    <lineage>
        <taxon>Bacteria</taxon>
        <taxon>Pseudomonadati</taxon>
        <taxon>Balneolota</taxon>
        <taxon>Balneolia</taxon>
        <taxon>Balneolales</taxon>
        <taxon>Cyclonatronaceae</taxon>
        <taxon>Natronogracilivirga</taxon>
    </lineage>
</organism>
<name>A0A8J7RLA0_9BACT</name>
<dbReference type="CDD" id="cd06575">
    <property type="entry name" value="PASTA_Pbp2x-like_2"/>
    <property type="match status" value="2"/>
</dbReference>
<keyword evidence="2" id="KW-0121">Carboxypeptidase</keyword>
<evidence type="ECO:0000313" key="7">
    <source>
        <dbReference type="Proteomes" id="UP000673975"/>
    </source>
</evidence>
<evidence type="ECO:0000256" key="4">
    <source>
        <dbReference type="SAM" id="Phobius"/>
    </source>
</evidence>
<sequence length="716" mass="79529">MADQKENILHRMFLVFGFLLLIPVLIGLQILRVQWLEGGELRALWSAQTIDAISIPAQRGAILDSEGRELVGNTVTYRVAVDPHFPGVSSDEIREFTEELASVGTRSAQYYRQRINRASPGSRYVVLERNISAEAAEQLRESRSRAVILEEQYRRRYSHNRLASHVVGYVNHQLAGMSGLEASYDEYLRGKDGERQVRRDRSGRIRSFVGAPRRQPEQGHTIISTIDSHIQAIAEAELKSGIERGMASGGAVVILEPKTGAVKAMASYPDFDPNNPSESPSENRRNAVISDMVEPGSTFKLVTAVAAMENNAVRLDESFDTGDGRRLISGQVMRDHDPLGTITFDEAIRKSSNIVTSEVAGRIPSETLYQYARNLGFGSRTFVDLPGEESGRLRKPYEWSGVTKPWLSIGYEVQVNLLQLAQAYAAFANDGVIMRPYVVDRVVDESGRVVKKQRPETVRRAIRPETVKQLEPVFESVVTDSGTAGYARIDGLRIAGKTGTAQKFLEGRYQARYMATFAGYFPAEDPKYVALVMIDEPRLSFYGGFIAGPVFRNIALRLIGLDDGLHLAPDEDEIRGMWAVVPDLRGMSRSEAEAVLKDYNIRHRFDGRGSYVTGQSTAAGEQIIRTDPLQVTLGDSIAEESSRTSEHHASVPDVRGMSMRKASAWLRKYGFEVEMIGSGTVYAQFPLAGENYRTGRQVTIRGRARDLPTILTQKGT</sequence>
<gene>
    <name evidence="6" type="ORF">NATSA_12055</name>
</gene>
<evidence type="ECO:0000313" key="6">
    <source>
        <dbReference type="EMBL" id="MBP3193402.1"/>
    </source>
</evidence>
<evidence type="ECO:0000256" key="1">
    <source>
        <dbReference type="ARBA" id="ARBA00004370"/>
    </source>
</evidence>
<keyword evidence="7" id="KW-1185">Reference proteome</keyword>
<keyword evidence="4" id="KW-1133">Transmembrane helix</keyword>
<feature type="transmembrane region" description="Helical" evidence="4">
    <location>
        <begin position="12"/>
        <end position="31"/>
    </location>
</feature>
<dbReference type="AlphaFoldDB" id="A0A8J7RLA0"/>